<dbReference type="EMBL" id="CM002876">
    <property type="protein sequence ID" value="KFK26671.1"/>
    <property type="molecule type" value="Genomic_DNA"/>
</dbReference>
<dbReference type="Gene3D" id="2.60.120.920">
    <property type="match status" value="1"/>
</dbReference>
<keyword evidence="1" id="KW-0812">Transmembrane</keyword>
<evidence type="ECO:0000256" key="1">
    <source>
        <dbReference type="SAM" id="Phobius"/>
    </source>
</evidence>
<evidence type="ECO:0000313" key="2">
    <source>
        <dbReference type="EMBL" id="KFK26671.1"/>
    </source>
</evidence>
<dbReference type="eggNOG" id="ENOG502QQKS">
    <property type="taxonomic scope" value="Eukaryota"/>
</dbReference>
<organism evidence="2 3">
    <name type="scientific">Arabis alpina</name>
    <name type="common">Alpine rock-cress</name>
    <dbReference type="NCBI Taxonomy" id="50452"/>
    <lineage>
        <taxon>Eukaryota</taxon>
        <taxon>Viridiplantae</taxon>
        <taxon>Streptophyta</taxon>
        <taxon>Embryophyta</taxon>
        <taxon>Tracheophyta</taxon>
        <taxon>Spermatophyta</taxon>
        <taxon>Magnoliopsida</taxon>
        <taxon>eudicotyledons</taxon>
        <taxon>Gunneridae</taxon>
        <taxon>Pentapetalae</taxon>
        <taxon>rosids</taxon>
        <taxon>malvids</taxon>
        <taxon>Brassicales</taxon>
        <taxon>Brassicaceae</taxon>
        <taxon>Arabideae</taxon>
        <taxon>Arabis</taxon>
    </lineage>
</organism>
<keyword evidence="3" id="KW-1185">Reference proteome</keyword>
<name>A0A087G9W9_ARAAL</name>
<dbReference type="InterPro" id="IPR043136">
    <property type="entry name" value="B30.2/SPRY_sf"/>
</dbReference>
<sequence>MLRWAHLTAGILSVVILSSLLIVFLRRWCCLRRPEIEEATPIRSDSFQARISKLHQTSLIHQLDTSHIKRRGSIINQSKPGLFTWADHPALVTDVVENGWTRFGFGSEDPHVVITWEVPNGSVDFKQTIRFNQALRETRNPLMILRGALPLPGPHFTSSAFPQEAYIEITILGEFCPKLVKSKEAVLSLGLATLASVHTRLPGQFPASIGFQSDGSVYLDGMQLVCGSEKHEWAKENKVVGCGYDPSKKKPGKWAAHTKSLYWEFRVASLGRGNNGENASGRTTLGNSNRRKLDYDEESDADLFEIALERSARINPARF</sequence>
<dbReference type="Proteomes" id="UP000029120">
    <property type="component" value="Chromosome 8"/>
</dbReference>
<evidence type="ECO:0000313" key="3">
    <source>
        <dbReference type="Proteomes" id="UP000029120"/>
    </source>
</evidence>
<evidence type="ECO:0008006" key="4">
    <source>
        <dbReference type="Google" id="ProtNLM"/>
    </source>
</evidence>
<reference evidence="3" key="1">
    <citation type="journal article" date="2015" name="Nat. Plants">
        <title>Genome expansion of Arabis alpina linked with retrotransposition and reduced symmetric DNA methylation.</title>
        <authorList>
            <person name="Willing E.M."/>
            <person name="Rawat V."/>
            <person name="Mandakova T."/>
            <person name="Maumus F."/>
            <person name="James G.V."/>
            <person name="Nordstroem K.J."/>
            <person name="Becker C."/>
            <person name="Warthmann N."/>
            <person name="Chica C."/>
            <person name="Szarzynska B."/>
            <person name="Zytnicki M."/>
            <person name="Albani M.C."/>
            <person name="Kiefer C."/>
            <person name="Bergonzi S."/>
            <person name="Castaings L."/>
            <person name="Mateos J.L."/>
            <person name="Berns M.C."/>
            <person name="Bujdoso N."/>
            <person name="Piofczyk T."/>
            <person name="de Lorenzo L."/>
            <person name="Barrero-Sicilia C."/>
            <person name="Mateos I."/>
            <person name="Piednoel M."/>
            <person name="Hagmann J."/>
            <person name="Chen-Min-Tao R."/>
            <person name="Iglesias-Fernandez R."/>
            <person name="Schuster S.C."/>
            <person name="Alonso-Blanco C."/>
            <person name="Roudier F."/>
            <person name="Carbonero P."/>
            <person name="Paz-Ares J."/>
            <person name="Davis S.J."/>
            <person name="Pecinka A."/>
            <person name="Quesneville H."/>
            <person name="Colot V."/>
            <person name="Lysak M.A."/>
            <person name="Weigel D."/>
            <person name="Coupland G."/>
            <person name="Schneeberger K."/>
        </authorList>
    </citation>
    <scope>NUCLEOTIDE SEQUENCE [LARGE SCALE GENOMIC DNA]</scope>
    <source>
        <strain evidence="3">cv. Pajares</strain>
    </source>
</reference>
<gene>
    <name evidence="2" type="ordered locus">AALP_Aa8g277800</name>
</gene>
<feature type="transmembrane region" description="Helical" evidence="1">
    <location>
        <begin position="6"/>
        <end position="25"/>
    </location>
</feature>
<keyword evidence="1" id="KW-1133">Transmembrane helix</keyword>
<protein>
    <recommendedName>
        <fullName evidence="4">SPRY domain-containing protein</fullName>
    </recommendedName>
</protein>
<dbReference type="Gramene" id="KFK26671">
    <property type="protein sequence ID" value="KFK26671"/>
    <property type="gene ID" value="AALP_AA8G277800"/>
</dbReference>
<dbReference type="OrthoDB" id="258495at2759"/>
<proteinExistence type="predicted"/>
<dbReference type="AlphaFoldDB" id="A0A087G9W9"/>
<keyword evidence="1" id="KW-0472">Membrane</keyword>
<accession>A0A087G9W9</accession>